<evidence type="ECO:0000256" key="9">
    <source>
        <dbReference type="ARBA" id="ARBA00022840"/>
    </source>
</evidence>
<protein>
    <recommendedName>
        <fullName evidence="3">histidine kinase</fullName>
        <ecNumber evidence="3">2.7.13.3</ecNumber>
    </recommendedName>
</protein>
<keyword evidence="17" id="KW-1185">Reference proteome</keyword>
<keyword evidence="5 12" id="KW-0597">Phosphoprotein</keyword>
<dbReference type="InterPro" id="IPR011006">
    <property type="entry name" value="CheY-like_superfamily"/>
</dbReference>
<organism evidence="16 17">
    <name type="scientific">Cohnella phaseoli</name>
    <dbReference type="NCBI Taxonomy" id="456490"/>
    <lineage>
        <taxon>Bacteria</taxon>
        <taxon>Bacillati</taxon>
        <taxon>Bacillota</taxon>
        <taxon>Bacilli</taxon>
        <taxon>Bacillales</taxon>
        <taxon>Paenibacillaceae</taxon>
        <taxon>Cohnella</taxon>
    </lineage>
</organism>
<comment type="caution">
    <text evidence="16">The sequence shown here is derived from an EMBL/GenBank/DDBJ whole genome shotgun (WGS) entry which is preliminary data.</text>
</comment>
<evidence type="ECO:0000256" key="11">
    <source>
        <dbReference type="ARBA" id="ARBA00023136"/>
    </source>
</evidence>
<sequence>MAMILKRMSQRKIAIAAVLFALALIGARMAWISYFDQTDQPRAADGLLDLRGWDWERGMVALDGQWEFYPGQWLTGGESSRPDAQKITVPGGWNAYLPGDGSPDGQPFGYGSYRLMIRVDPGTDTTFSVRVPSVRSSSTLYVNGRKLAGSGVPSDSQQTYTARNLPYVASFTADRSGSIELIMRVANYKDIRPSGIIRSVKLGTEGAIAREAQLSVSLQGLAAVVFLIHAGYALILYLIGTRERKLLFFSLLTFSVMTMDAFGSNEKVLHQYLPVDYDWGFKFVHLSMAGVAYSLLQCVSQQLPAFWRRISPWFSLLCGGAALFALFLPATYILKIQPLYGAVVAVSVVVTIISMVRTSVKDVAGNVPLLFALIAFANNSLWWSIDILTGIKVMYYPFDLILSTAFYASVWFKSYFQAHAEMKGLAAKLQDADKKKDQFLANTSHELRNPLHGILNISQGVLERERYLLQERSVKELEVVLSVGRRMSLILNDLLYAMSLQENAPRLQYSSFSIHSVATGVLDMLQSMREGTSVKLVNDIPDDFPRVYADENRVVQIVFNLLHNAVKFTYEGEVAIRARVDRGKVLVSVSDTGIGMDEEAMKRIFEPYEQIGEDSSRIEGGFGLGLSICKQLISLHGESLQVDSIPGQGSEFTFSLRLADSRSGEEERKSAASAAIARAESAASLSADFGDVAAKSEEDRLSSADRPRILLIDDDPVNLKVLESILTFESYDMTSVTSANRALDILDEKEWDLIVSDVMLPRMSGYELTRAIRTRYSISELPILLLTARSQPEDISFGFQAGANEYVTKPVEALELRSRVKALTDVKKSFRERLRMESAWLHAQIQPHFLFNTLTAIRALSEIDLDRMRKMLEAFGNHLRDKFKLHNIDGPVPIEEELSLVRSYLQIEQERYEQRLTVSWQLDECKDLRIPLLTIQPLVENAIRHGVMKRSEGGVIEIRVSDFATYAEIEVKDDGVGMDENPLMRKGEAGADLEAGIGLINTDRRLKRMYGKGLRIRSLPGRGTSISFIVDKNVSANLPVSPRE</sequence>
<dbReference type="SMART" id="SM00388">
    <property type="entry name" value="HisKA"/>
    <property type="match status" value="1"/>
</dbReference>
<dbReference type="Gene3D" id="2.60.120.260">
    <property type="entry name" value="Galactose-binding domain-like"/>
    <property type="match status" value="1"/>
</dbReference>
<evidence type="ECO:0000256" key="7">
    <source>
        <dbReference type="ARBA" id="ARBA00022741"/>
    </source>
</evidence>
<dbReference type="InterPro" id="IPR003661">
    <property type="entry name" value="HisK_dim/P_dom"/>
</dbReference>
<evidence type="ECO:0000256" key="10">
    <source>
        <dbReference type="ARBA" id="ARBA00023012"/>
    </source>
</evidence>
<dbReference type="CDD" id="cd17574">
    <property type="entry name" value="REC_OmpR"/>
    <property type="match status" value="1"/>
</dbReference>
<evidence type="ECO:0000256" key="8">
    <source>
        <dbReference type="ARBA" id="ARBA00022777"/>
    </source>
</evidence>
<dbReference type="FunFam" id="3.30.565.10:FF:000023">
    <property type="entry name" value="PAS domain-containing sensor histidine kinase"/>
    <property type="match status" value="1"/>
</dbReference>
<dbReference type="SUPFAM" id="SSF49785">
    <property type="entry name" value="Galactose-binding domain-like"/>
    <property type="match status" value="1"/>
</dbReference>
<dbReference type="Proteomes" id="UP000256977">
    <property type="component" value="Unassembled WGS sequence"/>
</dbReference>
<dbReference type="SUPFAM" id="SSF52172">
    <property type="entry name" value="CheY-like"/>
    <property type="match status" value="1"/>
</dbReference>
<dbReference type="Gene3D" id="1.10.287.130">
    <property type="match status" value="1"/>
</dbReference>
<accession>A0A3D9I1H3</accession>
<dbReference type="CDD" id="cd00082">
    <property type="entry name" value="HisKA"/>
    <property type="match status" value="1"/>
</dbReference>
<dbReference type="InterPro" id="IPR004358">
    <property type="entry name" value="Sig_transdc_His_kin-like_C"/>
</dbReference>
<feature type="domain" description="Histidine kinase" evidence="14">
    <location>
        <begin position="442"/>
        <end position="660"/>
    </location>
</feature>
<evidence type="ECO:0000259" key="14">
    <source>
        <dbReference type="PROSITE" id="PS50109"/>
    </source>
</evidence>
<dbReference type="Gene3D" id="3.40.50.2300">
    <property type="match status" value="1"/>
</dbReference>
<evidence type="ECO:0000256" key="6">
    <source>
        <dbReference type="ARBA" id="ARBA00022679"/>
    </source>
</evidence>
<keyword evidence="4" id="KW-1003">Cell membrane</keyword>
<keyword evidence="8 16" id="KW-0418">Kinase</keyword>
<evidence type="ECO:0000256" key="2">
    <source>
        <dbReference type="ARBA" id="ARBA00004236"/>
    </source>
</evidence>
<name>A0A3D9I1H3_9BACL</name>
<feature type="transmembrane region" description="Helical" evidence="13">
    <location>
        <begin position="312"/>
        <end position="333"/>
    </location>
</feature>
<dbReference type="PRINTS" id="PR00344">
    <property type="entry name" value="BCTRLSENSOR"/>
</dbReference>
<keyword evidence="9" id="KW-0067">ATP-binding</keyword>
<keyword evidence="11 13" id="KW-0472">Membrane</keyword>
<dbReference type="EMBL" id="QRDZ01000045">
    <property type="protein sequence ID" value="RED55006.1"/>
    <property type="molecule type" value="Genomic_DNA"/>
</dbReference>
<feature type="transmembrane region" description="Helical" evidence="13">
    <location>
        <begin position="283"/>
        <end position="300"/>
    </location>
</feature>
<evidence type="ECO:0000313" key="16">
    <source>
        <dbReference type="EMBL" id="RED55006.1"/>
    </source>
</evidence>
<keyword evidence="13" id="KW-1133">Transmembrane helix</keyword>
<keyword evidence="6" id="KW-0808">Transferase</keyword>
<feature type="domain" description="Response regulatory" evidence="15">
    <location>
        <begin position="708"/>
        <end position="824"/>
    </location>
</feature>
<dbReference type="InterPro" id="IPR005467">
    <property type="entry name" value="His_kinase_dom"/>
</dbReference>
<feature type="modified residue" description="4-aspartylphosphate" evidence="12">
    <location>
        <position position="757"/>
    </location>
</feature>
<dbReference type="CDD" id="cd16922">
    <property type="entry name" value="HATPase_EvgS-ArcB-TorS-like"/>
    <property type="match status" value="1"/>
</dbReference>
<evidence type="ECO:0000256" key="13">
    <source>
        <dbReference type="SAM" id="Phobius"/>
    </source>
</evidence>
<dbReference type="SMART" id="SM00387">
    <property type="entry name" value="HATPase_c"/>
    <property type="match status" value="2"/>
</dbReference>
<dbReference type="GO" id="GO:0005524">
    <property type="term" value="F:ATP binding"/>
    <property type="evidence" value="ECO:0007669"/>
    <property type="project" value="UniProtKB-KW"/>
</dbReference>
<dbReference type="Pfam" id="PF00072">
    <property type="entry name" value="Response_reg"/>
    <property type="match status" value="1"/>
</dbReference>
<proteinExistence type="predicted"/>
<dbReference type="PANTHER" id="PTHR43047:SF72">
    <property type="entry name" value="OSMOSENSING HISTIDINE PROTEIN KINASE SLN1"/>
    <property type="match status" value="1"/>
</dbReference>
<reference evidence="16 17" key="1">
    <citation type="submission" date="2018-07" db="EMBL/GenBank/DDBJ databases">
        <title>Genomic Encyclopedia of Type Strains, Phase III (KMG-III): the genomes of soil and plant-associated and newly described type strains.</title>
        <authorList>
            <person name="Whitman W."/>
        </authorList>
    </citation>
    <scope>NUCLEOTIDE SEQUENCE [LARGE SCALE GENOMIC DNA]</scope>
    <source>
        <strain evidence="16 17">CECT 7287</strain>
    </source>
</reference>
<evidence type="ECO:0000256" key="4">
    <source>
        <dbReference type="ARBA" id="ARBA00022475"/>
    </source>
</evidence>
<evidence type="ECO:0000259" key="15">
    <source>
        <dbReference type="PROSITE" id="PS50110"/>
    </source>
</evidence>
<evidence type="ECO:0000256" key="12">
    <source>
        <dbReference type="PROSITE-ProRule" id="PRU00169"/>
    </source>
</evidence>
<comment type="subcellular location">
    <subcellularLocation>
        <location evidence="2">Cell membrane</location>
    </subcellularLocation>
</comment>
<feature type="transmembrane region" description="Helical" evidence="13">
    <location>
        <begin position="220"/>
        <end position="239"/>
    </location>
</feature>
<evidence type="ECO:0000313" key="17">
    <source>
        <dbReference type="Proteomes" id="UP000256977"/>
    </source>
</evidence>
<feature type="transmembrane region" description="Helical" evidence="13">
    <location>
        <begin position="339"/>
        <end position="356"/>
    </location>
</feature>
<dbReference type="GO" id="GO:0009927">
    <property type="term" value="F:histidine phosphotransfer kinase activity"/>
    <property type="evidence" value="ECO:0007669"/>
    <property type="project" value="TreeGrafter"/>
</dbReference>
<dbReference type="PANTHER" id="PTHR43047">
    <property type="entry name" value="TWO-COMPONENT HISTIDINE PROTEIN KINASE"/>
    <property type="match status" value="1"/>
</dbReference>
<feature type="transmembrane region" description="Helical" evidence="13">
    <location>
        <begin position="363"/>
        <end position="382"/>
    </location>
</feature>
<dbReference type="InterPro" id="IPR036097">
    <property type="entry name" value="HisK_dim/P_sf"/>
</dbReference>
<dbReference type="SUPFAM" id="SSF55874">
    <property type="entry name" value="ATPase domain of HSP90 chaperone/DNA topoisomerase II/histidine kinase"/>
    <property type="match status" value="2"/>
</dbReference>
<dbReference type="InterPro" id="IPR001789">
    <property type="entry name" value="Sig_transdc_resp-reg_receiver"/>
</dbReference>
<comment type="catalytic activity">
    <reaction evidence="1">
        <text>ATP + protein L-histidine = ADP + protein N-phospho-L-histidine.</text>
        <dbReference type="EC" id="2.7.13.3"/>
    </reaction>
</comment>
<dbReference type="PROSITE" id="PS50110">
    <property type="entry name" value="RESPONSE_REGULATORY"/>
    <property type="match status" value="1"/>
</dbReference>
<dbReference type="SMART" id="SM00448">
    <property type="entry name" value="REC"/>
    <property type="match status" value="1"/>
</dbReference>
<keyword evidence="13" id="KW-0812">Transmembrane</keyword>
<dbReference type="GO" id="GO:0000155">
    <property type="term" value="F:phosphorelay sensor kinase activity"/>
    <property type="evidence" value="ECO:0007669"/>
    <property type="project" value="InterPro"/>
</dbReference>
<dbReference type="InterPro" id="IPR008979">
    <property type="entry name" value="Galactose-bd-like_sf"/>
</dbReference>
<dbReference type="SUPFAM" id="SSF47384">
    <property type="entry name" value="Homodimeric domain of signal transducing histidine kinase"/>
    <property type="match status" value="1"/>
</dbReference>
<dbReference type="Pfam" id="PF02518">
    <property type="entry name" value="HATPase_c"/>
    <property type="match status" value="2"/>
</dbReference>
<dbReference type="GO" id="GO:0005886">
    <property type="term" value="C:plasma membrane"/>
    <property type="evidence" value="ECO:0007669"/>
    <property type="project" value="UniProtKB-SubCell"/>
</dbReference>
<dbReference type="InterPro" id="IPR003594">
    <property type="entry name" value="HATPase_dom"/>
</dbReference>
<dbReference type="AlphaFoldDB" id="A0A3D9I1H3"/>
<feature type="transmembrane region" description="Helical" evidence="13">
    <location>
        <begin position="246"/>
        <end position="263"/>
    </location>
</feature>
<dbReference type="EC" id="2.7.13.3" evidence="3"/>
<dbReference type="InterPro" id="IPR010559">
    <property type="entry name" value="Sig_transdc_His_kin_internal"/>
</dbReference>
<keyword evidence="7" id="KW-0547">Nucleotide-binding</keyword>
<evidence type="ECO:0000256" key="5">
    <source>
        <dbReference type="ARBA" id="ARBA00022553"/>
    </source>
</evidence>
<dbReference type="InterPro" id="IPR036890">
    <property type="entry name" value="HATPase_C_sf"/>
</dbReference>
<evidence type="ECO:0000256" key="3">
    <source>
        <dbReference type="ARBA" id="ARBA00012438"/>
    </source>
</evidence>
<dbReference type="PROSITE" id="PS50109">
    <property type="entry name" value="HIS_KIN"/>
    <property type="match status" value="1"/>
</dbReference>
<gene>
    <name evidence="16" type="ORF">DFP98_14514</name>
</gene>
<evidence type="ECO:0000256" key="1">
    <source>
        <dbReference type="ARBA" id="ARBA00000085"/>
    </source>
</evidence>
<dbReference type="Gene3D" id="3.30.565.10">
    <property type="entry name" value="Histidine kinase-like ATPase, C-terminal domain"/>
    <property type="match status" value="2"/>
</dbReference>
<keyword evidence="10" id="KW-0902">Two-component regulatory system</keyword>
<dbReference type="Pfam" id="PF06580">
    <property type="entry name" value="His_kinase"/>
    <property type="match status" value="1"/>
</dbReference>
<dbReference type="Pfam" id="PF00512">
    <property type="entry name" value="HisKA"/>
    <property type="match status" value="1"/>
</dbReference>